<comment type="similarity">
    <text evidence="1">Belongs to the 'GDSL' lipolytic enzyme family.</text>
</comment>
<dbReference type="CDD" id="cd01837">
    <property type="entry name" value="SGNH_plant_lipase_like"/>
    <property type="match status" value="1"/>
</dbReference>
<organism evidence="3 4">
    <name type="scientific">Ziziphus jujuba</name>
    <name type="common">Chinese jujube</name>
    <name type="synonym">Ziziphus sativa</name>
    <dbReference type="NCBI Taxonomy" id="326968"/>
    <lineage>
        <taxon>Eukaryota</taxon>
        <taxon>Viridiplantae</taxon>
        <taxon>Streptophyta</taxon>
        <taxon>Embryophyta</taxon>
        <taxon>Tracheophyta</taxon>
        <taxon>Spermatophyta</taxon>
        <taxon>Magnoliopsida</taxon>
        <taxon>eudicotyledons</taxon>
        <taxon>Gunneridae</taxon>
        <taxon>Pentapetalae</taxon>
        <taxon>rosids</taxon>
        <taxon>fabids</taxon>
        <taxon>Rosales</taxon>
        <taxon>Rhamnaceae</taxon>
        <taxon>Paliureae</taxon>
        <taxon>Ziziphus</taxon>
    </lineage>
</organism>
<dbReference type="Gene3D" id="3.40.50.1110">
    <property type="entry name" value="SGNH hydrolase"/>
    <property type="match status" value="1"/>
</dbReference>
<dbReference type="GO" id="GO:0016788">
    <property type="term" value="F:hydrolase activity, acting on ester bonds"/>
    <property type="evidence" value="ECO:0007669"/>
    <property type="project" value="InterPro"/>
</dbReference>
<feature type="signal peptide" evidence="2">
    <location>
        <begin position="1"/>
        <end position="25"/>
    </location>
</feature>
<dbReference type="SUPFAM" id="SSF52266">
    <property type="entry name" value="SGNH hydrolase"/>
    <property type="match status" value="1"/>
</dbReference>
<dbReference type="InParanoid" id="A0A6P3YT87"/>
<evidence type="ECO:0000313" key="3">
    <source>
        <dbReference type="Proteomes" id="UP001652623"/>
    </source>
</evidence>
<dbReference type="KEGG" id="zju:107404386"/>
<name>A0A6P3YT87_ZIZJJ</name>
<keyword evidence="2" id="KW-0732">Signal</keyword>
<dbReference type="PANTHER" id="PTHR45642">
    <property type="entry name" value="GDSL ESTERASE/LIPASE EXL3"/>
    <property type="match status" value="1"/>
</dbReference>
<proteinExistence type="inferred from homology"/>
<dbReference type="InterPro" id="IPR050592">
    <property type="entry name" value="GDSL_lipolytic_enzyme"/>
</dbReference>
<evidence type="ECO:0000256" key="1">
    <source>
        <dbReference type="ARBA" id="ARBA00008668"/>
    </source>
</evidence>
<protein>
    <submittedName>
        <fullName evidence="4">GDSL esterase/lipase APG</fullName>
    </submittedName>
</protein>
<dbReference type="PANTHER" id="PTHR45642:SF45">
    <property type="entry name" value="GDSL-LIKE LIPASE_ACYLHYDROLASE"/>
    <property type="match status" value="1"/>
</dbReference>
<reference evidence="4" key="2">
    <citation type="submission" date="2025-08" db="UniProtKB">
        <authorList>
            <consortium name="RefSeq"/>
        </authorList>
    </citation>
    <scope>IDENTIFICATION</scope>
    <source>
        <tissue evidence="4">Seedling</tissue>
    </source>
</reference>
<dbReference type="GO" id="GO:0048046">
    <property type="term" value="C:apoplast"/>
    <property type="evidence" value="ECO:0007669"/>
    <property type="project" value="TreeGrafter"/>
</dbReference>
<dbReference type="GeneID" id="107404386"/>
<accession>A0A6P3YT87</accession>
<dbReference type="InterPro" id="IPR036514">
    <property type="entry name" value="SGNH_hydro_sf"/>
</dbReference>
<evidence type="ECO:0000313" key="4">
    <source>
        <dbReference type="RefSeq" id="XP_015866821.1"/>
    </source>
</evidence>
<reference evidence="3" key="1">
    <citation type="submission" date="2025-05" db="UniProtKB">
        <authorList>
            <consortium name="RefSeq"/>
        </authorList>
    </citation>
    <scope>NUCLEOTIDE SEQUENCE [LARGE SCALE GENOMIC DNA]</scope>
</reference>
<gene>
    <name evidence="4" type="primary">LOC107404386</name>
</gene>
<evidence type="ECO:0000256" key="2">
    <source>
        <dbReference type="SAM" id="SignalP"/>
    </source>
</evidence>
<keyword evidence="3" id="KW-1185">Reference proteome</keyword>
<sequence>MGIYKKIREALVLVLVLSVYATVNGGNAQESSTTLVPAVISFGDSGVDVGNNNYLPTPFKANFLPYGKDFINHQPTGRFSNGKLAVDFTAEILGFKAYAPAYLSPQASGKNLLIGANFASAGSGFDENAVVSNHAIPLSQQLKYFKKYKTKLAKIAGTKKAASIVNDSLYILSAGTADFIQSYYFNASLRKAYTPQQYSNYLVGVFSSFVKELYGLGGRRIGVTSLPPLGCLPAAKTLFGFHEKGCYSRFNNDAQVFNEKLNSSAVNLKKQLPGLKIVVFDIFNPIYDAVKSPSKYGFVEARRGCCTSKKSIEKTSVLCNPKLGGTCSNSSQYVFWDSVHPSEAANQVVSEAMLLQGIALI</sequence>
<dbReference type="InterPro" id="IPR035669">
    <property type="entry name" value="SGNH_plant_lipase-like"/>
</dbReference>
<dbReference type="Proteomes" id="UP001652623">
    <property type="component" value="Chromosome 1"/>
</dbReference>
<dbReference type="FunFam" id="3.40.50.1110:FF:000003">
    <property type="entry name" value="GDSL esterase/lipase APG"/>
    <property type="match status" value="1"/>
</dbReference>
<dbReference type="InterPro" id="IPR001087">
    <property type="entry name" value="GDSL"/>
</dbReference>
<dbReference type="RefSeq" id="XP_015866821.1">
    <property type="nucleotide sequence ID" value="XM_016011335.4"/>
</dbReference>
<feature type="chain" id="PRO_5027908046" evidence="2">
    <location>
        <begin position="26"/>
        <end position="361"/>
    </location>
</feature>
<dbReference type="Pfam" id="PF00657">
    <property type="entry name" value="Lipase_GDSL"/>
    <property type="match status" value="1"/>
</dbReference>
<dbReference type="AlphaFoldDB" id="A0A6P3YT87"/>